<reference evidence="13 14" key="1">
    <citation type="submission" date="2018-11" db="EMBL/GenBank/DDBJ databases">
        <title>Draft genome sequence of Ferruginibacter sp. BO-59.</title>
        <authorList>
            <person name="Im W.T."/>
        </authorList>
    </citation>
    <scope>NUCLEOTIDE SEQUENCE [LARGE SCALE GENOMIC DNA]</scope>
    <source>
        <strain evidence="13 14">BO-59</strain>
    </source>
</reference>
<feature type="transmembrane region" description="Helical" evidence="12">
    <location>
        <begin position="201"/>
        <end position="223"/>
    </location>
</feature>
<protein>
    <submittedName>
        <fullName evidence="13">Heme A synthase</fullName>
    </submittedName>
</protein>
<dbReference type="GO" id="GO:0120547">
    <property type="term" value="F:heme A synthase activity"/>
    <property type="evidence" value="ECO:0007669"/>
    <property type="project" value="UniProtKB-EC"/>
</dbReference>
<keyword evidence="4" id="KW-0479">Metal-binding</keyword>
<evidence type="ECO:0000256" key="3">
    <source>
        <dbReference type="ARBA" id="ARBA00022692"/>
    </source>
</evidence>
<dbReference type="Pfam" id="PF02628">
    <property type="entry name" value="COX15-CtaA"/>
    <property type="match status" value="1"/>
</dbReference>
<evidence type="ECO:0000256" key="6">
    <source>
        <dbReference type="ARBA" id="ARBA00023002"/>
    </source>
</evidence>
<dbReference type="GO" id="GO:0016020">
    <property type="term" value="C:membrane"/>
    <property type="evidence" value="ECO:0007669"/>
    <property type="project" value="UniProtKB-SubCell"/>
</dbReference>
<evidence type="ECO:0000256" key="7">
    <source>
        <dbReference type="ARBA" id="ARBA00023004"/>
    </source>
</evidence>
<proteinExistence type="inferred from homology"/>
<dbReference type="InterPro" id="IPR003780">
    <property type="entry name" value="COX15/CtaA_fam"/>
</dbReference>
<evidence type="ECO:0000256" key="9">
    <source>
        <dbReference type="ARBA" id="ARBA00023136"/>
    </source>
</evidence>
<feature type="transmembrane region" description="Helical" evidence="12">
    <location>
        <begin position="128"/>
        <end position="146"/>
    </location>
</feature>
<feature type="transmembrane region" description="Helical" evidence="12">
    <location>
        <begin position="166"/>
        <end position="189"/>
    </location>
</feature>
<comment type="subcellular location">
    <subcellularLocation>
        <location evidence="2">Membrane</location>
        <topology evidence="2">Multi-pass membrane protein</topology>
    </subcellularLocation>
</comment>
<dbReference type="PANTHER" id="PTHR23289">
    <property type="entry name" value="CYTOCHROME C OXIDASE ASSEMBLY PROTEIN COX15"/>
    <property type="match status" value="1"/>
</dbReference>
<keyword evidence="5 12" id="KW-1133">Transmembrane helix</keyword>
<keyword evidence="6" id="KW-0560">Oxidoreductase</keyword>
<dbReference type="AlphaFoldDB" id="A0A3M9NET4"/>
<evidence type="ECO:0000256" key="2">
    <source>
        <dbReference type="ARBA" id="ARBA00004141"/>
    </source>
</evidence>
<comment type="cofactor">
    <cofactor evidence="1">
        <name>heme b</name>
        <dbReference type="ChEBI" id="CHEBI:60344"/>
    </cofactor>
</comment>
<name>A0A3M9NET4_9BACT</name>
<dbReference type="PANTHER" id="PTHR23289:SF2">
    <property type="entry name" value="CYTOCHROME C OXIDASE ASSEMBLY PROTEIN COX15 HOMOLOG"/>
    <property type="match status" value="1"/>
</dbReference>
<feature type="transmembrane region" description="Helical" evidence="12">
    <location>
        <begin position="99"/>
        <end position="116"/>
    </location>
</feature>
<evidence type="ECO:0000256" key="1">
    <source>
        <dbReference type="ARBA" id="ARBA00001970"/>
    </source>
</evidence>
<keyword evidence="8" id="KW-0350">Heme biosynthesis</keyword>
<evidence type="ECO:0000256" key="4">
    <source>
        <dbReference type="ARBA" id="ARBA00022723"/>
    </source>
</evidence>
<evidence type="ECO:0000256" key="10">
    <source>
        <dbReference type="ARBA" id="ARBA00044501"/>
    </source>
</evidence>
<gene>
    <name evidence="13" type="ORF">EFY79_11465</name>
</gene>
<evidence type="ECO:0000313" key="14">
    <source>
        <dbReference type="Proteomes" id="UP000267223"/>
    </source>
</evidence>
<dbReference type="OrthoDB" id="9793156at2"/>
<keyword evidence="9 12" id="KW-0472">Membrane</keyword>
<dbReference type="EMBL" id="RJJR01000008">
    <property type="protein sequence ID" value="RNI36289.1"/>
    <property type="molecule type" value="Genomic_DNA"/>
</dbReference>
<dbReference type="GO" id="GO:0046872">
    <property type="term" value="F:metal ion binding"/>
    <property type="evidence" value="ECO:0007669"/>
    <property type="project" value="UniProtKB-KW"/>
</dbReference>
<evidence type="ECO:0000256" key="5">
    <source>
        <dbReference type="ARBA" id="ARBA00022989"/>
    </source>
</evidence>
<keyword evidence="3 12" id="KW-0812">Transmembrane</keyword>
<evidence type="ECO:0000256" key="12">
    <source>
        <dbReference type="SAM" id="Phobius"/>
    </source>
</evidence>
<evidence type="ECO:0000313" key="13">
    <source>
        <dbReference type="EMBL" id="RNI36289.1"/>
    </source>
</evidence>
<comment type="catalytic activity">
    <reaction evidence="11">
        <text>Fe(II)-heme o + 2 A + H2O = Fe(II)-heme a + 2 AH2</text>
        <dbReference type="Rhea" id="RHEA:63388"/>
        <dbReference type="ChEBI" id="CHEBI:13193"/>
        <dbReference type="ChEBI" id="CHEBI:15377"/>
        <dbReference type="ChEBI" id="CHEBI:17499"/>
        <dbReference type="ChEBI" id="CHEBI:60530"/>
        <dbReference type="ChEBI" id="CHEBI:61715"/>
        <dbReference type="EC" id="1.17.99.9"/>
    </reaction>
    <physiologicalReaction direction="left-to-right" evidence="11">
        <dbReference type="Rhea" id="RHEA:63389"/>
    </physiologicalReaction>
</comment>
<comment type="pathway">
    <text evidence="10">Porphyrin-containing compound metabolism; heme A biosynthesis; heme A from heme O: step 1/1.</text>
</comment>
<dbReference type="InterPro" id="IPR023754">
    <property type="entry name" value="HemeA_Synthase_type2"/>
</dbReference>
<dbReference type="GO" id="GO:0006784">
    <property type="term" value="P:heme A biosynthetic process"/>
    <property type="evidence" value="ECO:0007669"/>
    <property type="project" value="InterPro"/>
</dbReference>
<accession>A0A3M9NET4</accession>
<feature type="transmembrane region" description="Helical" evidence="12">
    <location>
        <begin position="320"/>
        <end position="345"/>
    </location>
</feature>
<keyword evidence="7" id="KW-0408">Iron</keyword>
<organism evidence="13 14">
    <name type="scientific">Hanamia caeni</name>
    <dbReference type="NCBI Taxonomy" id="2294116"/>
    <lineage>
        <taxon>Bacteria</taxon>
        <taxon>Pseudomonadati</taxon>
        <taxon>Bacteroidota</taxon>
        <taxon>Chitinophagia</taxon>
        <taxon>Chitinophagales</taxon>
        <taxon>Chitinophagaceae</taxon>
        <taxon>Hanamia</taxon>
    </lineage>
</organism>
<sequence length="355" mass="40983">MAEIILKKTNRNIAIWLYIGVGMLVIQIVLGGITRLTESGLSITEWNPITGALPPLNHADWVTEFSKYKSTDQFRHIHADFSLSDFKRIFFWEWLHRNWARLMGLVFLVGFFYFLIKKQFKKDMIIPFVILFLLGMIQGAIGWIMVASGLVPDRLFVDHVKLATHFMAALVLLCYTFWFALSISVPSAMKNYNWQLRNITWVILIVLFFQLIYGAFMAGLHAATSAPTWPTINGQWLPDSINRLSPGWKNFLDNRIMVQFIHRGFAYTLLVLVVIWTVYARKFRGSALFSRTKFLPMFLVSLQVLLGIGTVLTSPYGDNLVWFGVAHQFVAIIFLMSIVFMMYILRPAIVEQNFF</sequence>
<feature type="transmembrane region" description="Helical" evidence="12">
    <location>
        <begin position="12"/>
        <end position="33"/>
    </location>
</feature>
<feature type="transmembrane region" description="Helical" evidence="12">
    <location>
        <begin position="292"/>
        <end position="314"/>
    </location>
</feature>
<feature type="transmembrane region" description="Helical" evidence="12">
    <location>
        <begin position="260"/>
        <end position="280"/>
    </location>
</feature>
<dbReference type="RefSeq" id="WP_123120842.1">
    <property type="nucleotide sequence ID" value="NZ_RJJR01000008.1"/>
</dbReference>
<comment type="caution">
    <text evidence="13">The sequence shown here is derived from an EMBL/GenBank/DDBJ whole genome shotgun (WGS) entry which is preliminary data.</text>
</comment>
<keyword evidence="14" id="KW-1185">Reference proteome</keyword>
<evidence type="ECO:0000256" key="11">
    <source>
        <dbReference type="ARBA" id="ARBA00048044"/>
    </source>
</evidence>
<dbReference type="Proteomes" id="UP000267223">
    <property type="component" value="Unassembled WGS sequence"/>
</dbReference>
<dbReference type="HAMAP" id="MF_01665">
    <property type="entry name" value="HemeA_synth_type2"/>
    <property type="match status" value="1"/>
</dbReference>
<evidence type="ECO:0000256" key="8">
    <source>
        <dbReference type="ARBA" id="ARBA00023133"/>
    </source>
</evidence>